<dbReference type="InterPro" id="IPR050219">
    <property type="entry name" value="DnaG_primase"/>
</dbReference>
<name>A0ABV8DIU6_9BURK</name>
<dbReference type="Proteomes" id="UP001595693">
    <property type="component" value="Unassembled WGS sequence"/>
</dbReference>
<dbReference type="PANTHER" id="PTHR30313">
    <property type="entry name" value="DNA PRIMASE"/>
    <property type="match status" value="1"/>
</dbReference>
<gene>
    <name evidence="2" type="ORF">ACFOW3_28195</name>
</gene>
<sequence length="335" mass="36867">MSLVQTALDLSYPVRKQGRTFGGPRCPTCGIGTPHSNRFCIFFGKDDKERWKCQACGSHGDIVDFIVAATGCSTADAFARTRNGVRFAPSDAKEPCPPQRPSRPSSAMSRSHIQLLREGLSKHPDDKVFAYLRGRCISSASIEKMVEADQLRFLPSDVHLARKMIFEVLGGQDVAENCGLLTAPKKWPAAAFRPVVGILPKDCAVEFRMVEESETFKKALRFGSLNYPYFIKAEKEVKIVEGLIDVLSCIELGETRSIMGIPGTNSWQVEWFSSMKAHGYSTFHTGLDNDEPGRDAMAKISGELATLELNVIDDPAPAGNDWNDYLKTLRGASSP</sequence>
<evidence type="ECO:0000256" key="1">
    <source>
        <dbReference type="SAM" id="MobiDB-lite"/>
    </source>
</evidence>
<dbReference type="RefSeq" id="WP_082437523.1">
    <property type="nucleotide sequence ID" value="NZ_JAMXAX010000022.1"/>
</dbReference>
<dbReference type="SUPFAM" id="SSF56731">
    <property type="entry name" value="DNA primase core"/>
    <property type="match status" value="1"/>
</dbReference>
<accession>A0ABV8DIU6</accession>
<dbReference type="PANTHER" id="PTHR30313:SF2">
    <property type="entry name" value="DNA PRIMASE"/>
    <property type="match status" value="1"/>
</dbReference>
<proteinExistence type="predicted"/>
<dbReference type="Gene3D" id="3.90.580.10">
    <property type="entry name" value="Zinc finger, CHC2-type domain"/>
    <property type="match status" value="1"/>
</dbReference>
<keyword evidence="3" id="KW-1185">Reference proteome</keyword>
<dbReference type="EMBL" id="JBHSAJ010000182">
    <property type="protein sequence ID" value="MFC3938506.1"/>
    <property type="molecule type" value="Genomic_DNA"/>
</dbReference>
<organism evidence="2 3">
    <name type="scientific">Acidovorax facilis</name>
    <dbReference type="NCBI Taxonomy" id="12917"/>
    <lineage>
        <taxon>Bacteria</taxon>
        <taxon>Pseudomonadati</taxon>
        <taxon>Pseudomonadota</taxon>
        <taxon>Betaproteobacteria</taxon>
        <taxon>Burkholderiales</taxon>
        <taxon>Comamonadaceae</taxon>
        <taxon>Acidovorax</taxon>
    </lineage>
</organism>
<comment type="caution">
    <text evidence="2">The sequence shown here is derived from an EMBL/GenBank/DDBJ whole genome shotgun (WGS) entry which is preliminary data.</text>
</comment>
<evidence type="ECO:0000313" key="2">
    <source>
        <dbReference type="EMBL" id="MFC3938506.1"/>
    </source>
</evidence>
<dbReference type="SUPFAM" id="SSF57783">
    <property type="entry name" value="Zinc beta-ribbon"/>
    <property type="match status" value="1"/>
</dbReference>
<dbReference type="Pfam" id="PF13155">
    <property type="entry name" value="Toprim_2"/>
    <property type="match status" value="1"/>
</dbReference>
<evidence type="ECO:0000313" key="3">
    <source>
        <dbReference type="Proteomes" id="UP001595693"/>
    </source>
</evidence>
<dbReference type="InterPro" id="IPR036977">
    <property type="entry name" value="DNA_primase_Znf_CHC2"/>
</dbReference>
<reference evidence="3" key="1">
    <citation type="journal article" date="2019" name="Int. J. Syst. Evol. Microbiol.">
        <title>The Global Catalogue of Microorganisms (GCM) 10K type strain sequencing project: providing services to taxonomists for standard genome sequencing and annotation.</title>
        <authorList>
            <consortium name="The Broad Institute Genomics Platform"/>
            <consortium name="The Broad Institute Genome Sequencing Center for Infectious Disease"/>
            <person name="Wu L."/>
            <person name="Ma J."/>
        </authorList>
    </citation>
    <scope>NUCLEOTIDE SEQUENCE [LARGE SCALE GENOMIC DNA]</scope>
    <source>
        <strain evidence="3">CCUG 2113</strain>
    </source>
</reference>
<dbReference type="Gene3D" id="3.40.1360.10">
    <property type="match status" value="1"/>
</dbReference>
<protein>
    <submittedName>
        <fullName evidence="2">Toprim domain-containing protein</fullName>
    </submittedName>
</protein>
<feature type="region of interest" description="Disordered" evidence="1">
    <location>
        <begin position="89"/>
        <end position="110"/>
    </location>
</feature>